<feature type="signal peptide" evidence="1">
    <location>
        <begin position="1"/>
        <end position="22"/>
    </location>
</feature>
<evidence type="ECO:0000313" key="3">
    <source>
        <dbReference type="Proteomes" id="UP000053424"/>
    </source>
</evidence>
<organism evidence="2 3">
    <name type="scientific">Hebeloma cylindrosporum</name>
    <dbReference type="NCBI Taxonomy" id="76867"/>
    <lineage>
        <taxon>Eukaryota</taxon>
        <taxon>Fungi</taxon>
        <taxon>Dikarya</taxon>
        <taxon>Basidiomycota</taxon>
        <taxon>Agaricomycotina</taxon>
        <taxon>Agaricomycetes</taxon>
        <taxon>Agaricomycetidae</taxon>
        <taxon>Agaricales</taxon>
        <taxon>Agaricineae</taxon>
        <taxon>Hymenogastraceae</taxon>
        <taxon>Hebeloma</taxon>
    </lineage>
</organism>
<feature type="chain" id="PRO_5002159127" description="Granulins domain-containing protein" evidence="1">
    <location>
        <begin position="23"/>
        <end position="90"/>
    </location>
</feature>
<reference evidence="2 3" key="1">
    <citation type="submission" date="2014-04" db="EMBL/GenBank/DDBJ databases">
        <authorList>
            <consortium name="DOE Joint Genome Institute"/>
            <person name="Kuo A."/>
            <person name="Gay G."/>
            <person name="Dore J."/>
            <person name="Kohler A."/>
            <person name="Nagy L.G."/>
            <person name="Floudas D."/>
            <person name="Copeland A."/>
            <person name="Barry K.W."/>
            <person name="Cichocki N."/>
            <person name="Veneault-Fourrey C."/>
            <person name="LaButti K."/>
            <person name="Lindquist E.A."/>
            <person name="Lipzen A."/>
            <person name="Lundell T."/>
            <person name="Morin E."/>
            <person name="Murat C."/>
            <person name="Sun H."/>
            <person name="Tunlid A."/>
            <person name="Henrissat B."/>
            <person name="Grigoriev I.V."/>
            <person name="Hibbett D.S."/>
            <person name="Martin F."/>
            <person name="Nordberg H.P."/>
            <person name="Cantor M.N."/>
            <person name="Hua S.X."/>
        </authorList>
    </citation>
    <scope>NUCLEOTIDE SEQUENCE [LARGE SCALE GENOMIC DNA]</scope>
    <source>
        <strain evidence="3">h7</strain>
    </source>
</reference>
<protein>
    <recommendedName>
        <fullName evidence="4">Granulins domain-containing protein</fullName>
    </recommendedName>
</protein>
<evidence type="ECO:0008006" key="4">
    <source>
        <dbReference type="Google" id="ProtNLM"/>
    </source>
</evidence>
<keyword evidence="1" id="KW-0732">Signal</keyword>
<evidence type="ECO:0000313" key="2">
    <source>
        <dbReference type="EMBL" id="KIM40623.1"/>
    </source>
</evidence>
<dbReference type="Proteomes" id="UP000053424">
    <property type="component" value="Unassembled WGS sequence"/>
</dbReference>
<name>A0A0C2XSE9_HEBCY</name>
<reference evidence="3" key="2">
    <citation type="submission" date="2015-01" db="EMBL/GenBank/DDBJ databases">
        <title>Evolutionary Origins and Diversification of the Mycorrhizal Mutualists.</title>
        <authorList>
            <consortium name="DOE Joint Genome Institute"/>
            <consortium name="Mycorrhizal Genomics Consortium"/>
            <person name="Kohler A."/>
            <person name="Kuo A."/>
            <person name="Nagy L.G."/>
            <person name="Floudas D."/>
            <person name="Copeland A."/>
            <person name="Barry K.W."/>
            <person name="Cichocki N."/>
            <person name="Veneault-Fourrey C."/>
            <person name="LaButti K."/>
            <person name="Lindquist E.A."/>
            <person name="Lipzen A."/>
            <person name="Lundell T."/>
            <person name="Morin E."/>
            <person name="Murat C."/>
            <person name="Riley R."/>
            <person name="Ohm R."/>
            <person name="Sun H."/>
            <person name="Tunlid A."/>
            <person name="Henrissat B."/>
            <person name="Grigoriev I.V."/>
            <person name="Hibbett D.S."/>
            <person name="Martin F."/>
        </authorList>
    </citation>
    <scope>NUCLEOTIDE SEQUENCE [LARGE SCALE GENOMIC DNA]</scope>
    <source>
        <strain evidence="3">h7</strain>
    </source>
</reference>
<sequence length="90" mass="9588">MQITNASLILSILIFPLGHASAQCSNRGEACGLFEHCCGDNLNCDNKVLGGKCICQNPDEPCGGWEMPPCCVGSWCRKNDYGEGSVSGDF</sequence>
<proteinExistence type="predicted"/>
<gene>
    <name evidence="2" type="ORF">M413DRAFT_446052</name>
</gene>
<evidence type="ECO:0000256" key="1">
    <source>
        <dbReference type="SAM" id="SignalP"/>
    </source>
</evidence>
<keyword evidence="3" id="KW-1185">Reference proteome</keyword>
<dbReference type="EMBL" id="KN831782">
    <property type="protein sequence ID" value="KIM40623.1"/>
    <property type="molecule type" value="Genomic_DNA"/>
</dbReference>
<dbReference type="AlphaFoldDB" id="A0A0C2XSE9"/>
<accession>A0A0C2XSE9</accession>
<dbReference type="HOGENOM" id="CLU_2441105_0_0_1"/>